<reference evidence="1 2" key="1">
    <citation type="submission" date="2021-06" db="EMBL/GenBank/DDBJ databases">
        <authorList>
            <person name="Palmer J.M."/>
        </authorList>
    </citation>
    <scope>NUCLEOTIDE SEQUENCE [LARGE SCALE GENOMIC DNA]</scope>
    <source>
        <strain evidence="1 2">CL_MEX2019</strain>
        <tissue evidence="1">Muscle</tissue>
    </source>
</reference>
<protein>
    <submittedName>
        <fullName evidence="1">Uncharacterized protein</fullName>
    </submittedName>
</protein>
<dbReference type="EMBL" id="JAHUTJ010008382">
    <property type="protein sequence ID" value="MED6266639.1"/>
    <property type="molecule type" value="Genomic_DNA"/>
</dbReference>
<keyword evidence="2" id="KW-1185">Reference proteome</keyword>
<accession>A0ABU7CXL5</accession>
<evidence type="ECO:0000313" key="2">
    <source>
        <dbReference type="Proteomes" id="UP001352852"/>
    </source>
</evidence>
<feature type="non-terminal residue" evidence="1">
    <location>
        <position position="155"/>
    </location>
</feature>
<comment type="caution">
    <text evidence="1">The sequence shown here is derived from an EMBL/GenBank/DDBJ whole genome shotgun (WGS) entry which is preliminary data.</text>
</comment>
<evidence type="ECO:0000313" key="1">
    <source>
        <dbReference type="EMBL" id="MED6266639.1"/>
    </source>
</evidence>
<proteinExistence type="predicted"/>
<dbReference type="Proteomes" id="UP001352852">
    <property type="component" value="Unassembled WGS sequence"/>
</dbReference>
<gene>
    <name evidence="1" type="ORF">CHARACLAT_004100</name>
</gene>
<organism evidence="1 2">
    <name type="scientific">Characodon lateralis</name>
    <dbReference type="NCBI Taxonomy" id="208331"/>
    <lineage>
        <taxon>Eukaryota</taxon>
        <taxon>Metazoa</taxon>
        <taxon>Chordata</taxon>
        <taxon>Craniata</taxon>
        <taxon>Vertebrata</taxon>
        <taxon>Euteleostomi</taxon>
        <taxon>Actinopterygii</taxon>
        <taxon>Neopterygii</taxon>
        <taxon>Teleostei</taxon>
        <taxon>Neoteleostei</taxon>
        <taxon>Acanthomorphata</taxon>
        <taxon>Ovalentaria</taxon>
        <taxon>Atherinomorphae</taxon>
        <taxon>Cyprinodontiformes</taxon>
        <taxon>Goodeidae</taxon>
        <taxon>Characodon</taxon>
    </lineage>
</organism>
<sequence length="155" mass="17233">MGVDVHVDVTLTPPNYIFEDQKQPYMERRLLGCSVYNFICLCFASVTSCLQDRGDFNLIHPSRKLLLSWPGCACPWVSLRPLPLTCALGPDLKTYFIPRCCQPPHPHRLYRACVQRTSLCSLLTGALLEATVSLGARATLPFSLPQCSNGHAVLK</sequence>
<name>A0ABU7CXL5_9TELE</name>